<dbReference type="AlphaFoldDB" id="A0AAV8AJC1"/>
<dbReference type="Proteomes" id="UP001146793">
    <property type="component" value="Unassembled WGS sequence"/>
</dbReference>
<protein>
    <recommendedName>
        <fullName evidence="3">Integrase catalytic domain-containing protein</fullName>
    </recommendedName>
</protein>
<comment type="caution">
    <text evidence="1">The sequence shown here is derived from an EMBL/GenBank/DDBJ whole genome shotgun (WGS) entry which is preliminary data.</text>
</comment>
<sequence length="148" mass="17481">MIPKLILNYFQFAKVNEKVAEKNKHYTQFSIEKNNNKQIEHTSDYIRKLQIQNEDILLINDFFNLIVDGRFSHPQRKKGPSRYVTEVCINEKKLLVIDLFTLSIFEKQPNKGNLKAQAFFKILEKFPLKHKTINSIICDENLSLIKKI</sequence>
<accession>A0AAV8AJC1</accession>
<evidence type="ECO:0000313" key="1">
    <source>
        <dbReference type="EMBL" id="KAJ3453015.1"/>
    </source>
</evidence>
<evidence type="ECO:0008006" key="3">
    <source>
        <dbReference type="Google" id="ProtNLM"/>
    </source>
</evidence>
<name>A0AAV8AJC1_9EUKA</name>
<gene>
    <name evidence="1" type="ORF">M0812_04797</name>
</gene>
<proteinExistence type="predicted"/>
<reference evidence="1" key="1">
    <citation type="submission" date="2022-08" db="EMBL/GenBank/DDBJ databases">
        <title>Novel sulphate-reducing endosymbionts in the free-living metamonad Anaeramoeba.</title>
        <authorList>
            <person name="Jerlstrom-Hultqvist J."/>
            <person name="Cepicka I."/>
            <person name="Gallot-Lavallee L."/>
            <person name="Salas-Leiva D."/>
            <person name="Curtis B.A."/>
            <person name="Zahonova K."/>
            <person name="Pipaliya S."/>
            <person name="Dacks J."/>
            <person name="Roger A.J."/>
        </authorList>
    </citation>
    <scope>NUCLEOTIDE SEQUENCE</scope>
    <source>
        <strain evidence="1">Busselton2</strain>
    </source>
</reference>
<organism evidence="1 2">
    <name type="scientific">Anaeramoeba flamelloides</name>
    <dbReference type="NCBI Taxonomy" id="1746091"/>
    <lineage>
        <taxon>Eukaryota</taxon>
        <taxon>Metamonada</taxon>
        <taxon>Anaeramoebidae</taxon>
        <taxon>Anaeramoeba</taxon>
    </lineage>
</organism>
<dbReference type="EMBL" id="JANTQA010000008">
    <property type="protein sequence ID" value="KAJ3453015.1"/>
    <property type="molecule type" value="Genomic_DNA"/>
</dbReference>
<evidence type="ECO:0000313" key="2">
    <source>
        <dbReference type="Proteomes" id="UP001146793"/>
    </source>
</evidence>